<gene>
    <name evidence="3" type="ORF">L914_17513</name>
    <name evidence="2" type="ORF">L916_11602</name>
</gene>
<dbReference type="Proteomes" id="UP000054532">
    <property type="component" value="Unassembled WGS sequence"/>
</dbReference>
<reference evidence="2" key="1">
    <citation type="submission" date="2013-11" db="EMBL/GenBank/DDBJ databases">
        <title>The Genome Sequence of Phytophthora parasitica CJ05E6.</title>
        <authorList>
            <consortium name="The Broad Institute Genomics Platform"/>
            <person name="Russ C."/>
            <person name="Tyler B."/>
            <person name="Panabieres F."/>
            <person name="Shan W."/>
            <person name="Tripathy S."/>
            <person name="Grunwald N."/>
            <person name="Machado M."/>
            <person name="Johnson C.S."/>
            <person name="Arredondo F."/>
            <person name="Hong C."/>
            <person name="Coffey M."/>
            <person name="Young S.K."/>
            <person name="Zeng Q."/>
            <person name="Gargeya S."/>
            <person name="Fitzgerald M."/>
            <person name="Abouelleil A."/>
            <person name="Alvarado L."/>
            <person name="Chapman S.B."/>
            <person name="Gainer-Dewar J."/>
            <person name="Goldberg J."/>
            <person name="Griggs A."/>
            <person name="Gujja S."/>
            <person name="Hansen M."/>
            <person name="Howarth C."/>
            <person name="Imamovic A."/>
            <person name="Ireland A."/>
            <person name="Larimer J."/>
            <person name="McCowan C."/>
            <person name="Murphy C."/>
            <person name="Pearson M."/>
            <person name="Poon T.W."/>
            <person name="Priest M."/>
            <person name="Roberts A."/>
            <person name="Saif S."/>
            <person name="Shea T."/>
            <person name="Sykes S."/>
            <person name="Wortman J."/>
            <person name="Nusbaum C."/>
            <person name="Birren B."/>
        </authorList>
    </citation>
    <scope>NUCLEOTIDE SEQUENCE [LARGE SCALE GENOMIC DNA]</scope>
    <source>
        <strain evidence="2">CJ05E6</strain>
    </source>
</reference>
<reference evidence="3" key="2">
    <citation type="submission" date="2013-11" db="EMBL/GenBank/DDBJ databases">
        <title>The Genome Sequence of Phytophthora parasitica IAC_01/95.</title>
        <authorList>
            <consortium name="The Broad Institute Genomics Platform"/>
            <person name="Russ C."/>
            <person name="Tyler B."/>
            <person name="Panabieres F."/>
            <person name="Shan W."/>
            <person name="Tripathy S."/>
            <person name="Grunwald N."/>
            <person name="Machado M."/>
            <person name="Johnson C.S."/>
            <person name="Arredondo F."/>
            <person name="Hong C."/>
            <person name="Coffey M."/>
            <person name="Young S.K."/>
            <person name="Zeng Q."/>
            <person name="Gargeya S."/>
            <person name="Fitzgerald M."/>
            <person name="Abouelleil A."/>
            <person name="Alvarado L."/>
            <person name="Chapman S.B."/>
            <person name="Gainer-Dewar J."/>
            <person name="Goldberg J."/>
            <person name="Griggs A."/>
            <person name="Gujja S."/>
            <person name="Hansen M."/>
            <person name="Howarth C."/>
            <person name="Imamovic A."/>
            <person name="Ireland A."/>
            <person name="Larimer J."/>
            <person name="McCowan C."/>
            <person name="Murphy C."/>
            <person name="Pearson M."/>
            <person name="Poon T.W."/>
            <person name="Priest M."/>
            <person name="Roberts A."/>
            <person name="Saif S."/>
            <person name="Shea T."/>
            <person name="Sykes S."/>
            <person name="Wortman J."/>
            <person name="Nusbaum C."/>
            <person name="Birren B."/>
        </authorList>
    </citation>
    <scope>NUCLEOTIDE SEQUENCE [LARGE SCALE GENOMIC DNA]</scope>
    <source>
        <strain evidence="3">IAC_01/95</strain>
    </source>
</reference>
<feature type="region of interest" description="Disordered" evidence="1">
    <location>
        <begin position="1"/>
        <end position="34"/>
    </location>
</feature>
<name>W2MIV4_PHYNI</name>
<evidence type="ECO:0000256" key="1">
    <source>
        <dbReference type="SAM" id="MobiDB-lite"/>
    </source>
</evidence>
<evidence type="ECO:0000313" key="2">
    <source>
        <dbReference type="EMBL" id="ETL36408.1"/>
    </source>
</evidence>
<sequence length="34" mass="3738">MSMLNTRAGRHRAIGGNPTSGGGNFNVRLRVKRR</sequence>
<dbReference type="AlphaFoldDB" id="W2MIV4"/>
<organism evidence="3">
    <name type="scientific">Phytophthora nicotianae</name>
    <name type="common">Potato buckeye rot agent</name>
    <name type="synonym">Phytophthora parasitica</name>
    <dbReference type="NCBI Taxonomy" id="4792"/>
    <lineage>
        <taxon>Eukaryota</taxon>
        <taxon>Sar</taxon>
        <taxon>Stramenopiles</taxon>
        <taxon>Oomycota</taxon>
        <taxon>Peronosporomycetes</taxon>
        <taxon>Peronosporales</taxon>
        <taxon>Peronosporaceae</taxon>
        <taxon>Phytophthora</taxon>
    </lineage>
</organism>
<dbReference type="EMBL" id="KI673793">
    <property type="protein sequence ID" value="ETL36408.1"/>
    <property type="molecule type" value="Genomic_DNA"/>
</dbReference>
<proteinExistence type="predicted"/>
<accession>W2MIV4</accession>
<dbReference type="Proteomes" id="UP000053864">
    <property type="component" value="Unassembled WGS sequence"/>
</dbReference>
<dbReference type="EMBL" id="KI695474">
    <property type="protein sequence ID" value="ETM35618.1"/>
    <property type="molecule type" value="Genomic_DNA"/>
</dbReference>
<evidence type="ECO:0000313" key="3">
    <source>
        <dbReference type="EMBL" id="ETM35618.1"/>
    </source>
</evidence>
<protein>
    <submittedName>
        <fullName evidence="3">Uncharacterized protein</fullName>
    </submittedName>
</protein>